<dbReference type="InterPro" id="IPR003474">
    <property type="entry name" value="Glcn_transporter"/>
</dbReference>
<feature type="transmembrane region" description="Helical" evidence="1">
    <location>
        <begin position="234"/>
        <end position="257"/>
    </location>
</feature>
<protein>
    <submittedName>
        <fullName evidence="2">Gluconate transporter</fullName>
    </submittedName>
</protein>
<feature type="transmembrane region" description="Helical" evidence="1">
    <location>
        <begin position="429"/>
        <end position="452"/>
    </location>
</feature>
<dbReference type="Proteomes" id="UP000078596">
    <property type="component" value="Chromosome"/>
</dbReference>
<feature type="transmembrane region" description="Helical" evidence="1">
    <location>
        <begin position="269"/>
        <end position="290"/>
    </location>
</feature>
<gene>
    <name evidence="2" type="ORF">A9404_04295</name>
</gene>
<feature type="transmembrane region" description="Helical" evidence="1">
    <location>
        <begin position="390"/>
        <end position="408"/>
    </location>
</feature>
<dbReference type="PANTHER" id="PTHR30354">
    <property type="entry name" value="GNT FAMILY GLUCONATE TRANSPORTER"/>
    <property type="match status" value="1"/>
</dbReference>
<accession>A0A191ZFR5</accession>
<dbReference type="GO" id="GO:0015128">
    <property type="term" value="F:gluconate transmembrane transporter activity"/>
    <property type="evidence" value="ECO:0007669"/>
    <property type="project" value="InterPro"/>
</dbReference>
<feature type="transmembrane region" description="Helical" evidence="1">
    <location>
        <begin position="173"/>
        <end position="195"/>
    </location>
</feature>
<organism evidence="2 3">
    <name type="scientific">Halothiobacillus diazotrophicus</name>
    <dbReference type="NCBI Taxonomy" id="1860122"/>
    <lineage>
        <taxon>Bacteria</taxon>
        <taxon>Pseudomonadati</taxon>
        <taxon>Pseudomonadota</taxon>
        <taxon>Gammaproteobacteria</taxon>
        <taxon>Chromatiales</taxon>
        <taxon>Halothiobacillaceae</taxon>
        <taxon>Halothiobacillus</taxon>
    </lineage>
</organism>
<sequence length="453" mass="46376">MLIISLILVVIALVFATAKLKLHPFLALLLAAFAMAIAGGLDPKHALDVINKGFGGTLGYIGIVIALGTIIGVILERTGAAIAMAEAIIRLLSDRFPTLTVSLIGYIVSIPVFCDSGYVILNSLKTAMAKKTGTSVVAMSIALATGLFATHNFVPPTPGPIAAASNLGIADSLGLVILVGLVVAAVAALVGWLWANRFLRADDSQMLEPDPITEATGVDVTHEEQNPRARPATWAAFAPILIPIALICMGSIAALMVKGTEPGLVARALIFLGQPVAALAIGLVFALALIPAGNKRAQFHRFTVDGVLLSAPIILITGAGGAFGAVLRATPIGDQIGGMLAGLGIGLLVPFLVAAALKSAQGSSTVALVGASSLVAPLLGTLGLDSEMGRVLAVMAVGAGAMTVSHANDSYFWVVTEFSRLRVATAYKALTTATLLQGIASMIAIYLLSLVLL</sequence>
<dbReference type="PANTHER" id="PTHR30354:SF11">
    <property type="entry name" value="PERMEASE"/>
    <property type="match status" value="1"/>
</dbReference>
<feature type="transmembrane region" description="Helical" evidence="1">
    <location>
        <begin position="26"/>
        <end position="42"/>
    </location>
</feature>
<feature type="transmembrane region" description="Helical" evidence="1">
    <location>
        <begin position="302"/>
        <end position="324"/>
    </location>
</feature>
<dbReference type="EMBL" id="CP016027">
    <property type="protein sequence ID" value="ANJ66700.1"/>
    <property type="molecule type" value="Genomic_DNA"/>
</dbReference>
<keyword evidence="1" id="KW-0472">Membrane</keyword>
<keyword evidence="1" id="KW-0812">Transmembrane</keyword>
<feature type="transmembrane region" description="Helical" evidence="1">
    <location>
        <begin position="133"/>
        <end position="153"/>
    </location>
</feature>
<dbReference type="AlphaFoldDB" id="A0A191ZFR5"/>
<evidence type="ECO:0000313" key="2">
    <source>
        <dbReference type="EMBL" id="ANJ66700.1"/>
    </source>
</evidence>
<feature type="transmembrane region" description="Helical" evidence="1">
    <location>
        <begin position="103"/>
        <end position="121"/>
    </location>
</feature>
<reference evidence="2 3" key="1">
    <citation type="submission" date="2016-06" db="EMBL/GenBank/DDBJ databases">
        <title>Insight into the functional genes involving in sulfur oxidation in Pearl River water.</title>
        <authorList>
            <person name="Luo J."/>
            <person name="Tan X."/>
            <person name="Lin W."/>
        </authorList>
    </citation>
    <scope>NUCLEOTIDE SEQUENCE [LARGE SCALE GENOMIC DNA]</scope>
    <source>
        <strain evidence="2 3">LS2</strain>
    </source>
</reference>
<dbReference type="RefSeq" id="WP_066099009.1">
    <property type="nucleotide sequence ID" value="NZ_CP016027.1"/>
</dbReference>
<feature type="transmembrane region" description="Helical" evidence="1">
    <location>
        <begin position="364"/>
        <end position="384"/>
    </location>
</feature>
<evidence type="ECO:0000313" key="3">
    <source>
        <dbReference type="Proteomes" id="UP000078596"/>
    </source>
</evidence>
<dbReference type="KEGG" id="haz:A9404_04295"/>
<dbReference type="Pfam" id="PF02447">
    <property type="entry name" value="GntP_permease"/>
    <property type="match status" value="1"/>
</dbReference>
<keyword evidence="3" id="KW-1185">Reference proteome</keyword>
<feature type="transmembrane region" description="Helical" evidence="1">
    <location>
        <begin position="336"/>
        <end position="357"/>
    </location>
</feature>
<proteinExistence type="predicted"/>
<dbReference type="GO" id="GO:0005886">
    <property type="term" value="C:plasma membrane"/>
    <property type="evidence" value="ECO:0007669"/>
    <property type="project" value="TreeGrafter"/>
</dbReference>
<dbReference type="OrthoDB" id="9787129at2"/>
<keyword evidence="1" id="KW-1133">Transmembrane helix</keyword>
<feature type="transmembrane region" description="Helical" evidence="1">
    <location>
        <begin position="54"/>
        <end position="75"/>
    </location>
</feature>
<name>A0A191ZFR5_9GAMM</name>
<dbReference type="STRING" id="1860122.A9404_04295"/>
<evidence type="ECO:0000256" key="1">
    <source>
        <dbReference type="SAM" id="Phobius"/>
    </source>
</evidence>